<sequence length="126" mass="14503">AFDSKIIFSRSCKSAKILGQTTITEGAIAYLGYKEDFWFKYNPKKVFRPLEDKTAELFLEPSNYLGIALLKGHTTGLSNNKSKEHFRKNMEKLLVEGPLAEDYDCIRYLYWDMIHQVCLGNQDAVL</sequence>
<comment type="caution">
    <text evidence="1">The sequence shown here is derived from an EMBL/GenBank/DDBJ whole genome shotgun (WGS) entry which is preliminary data.</text>
</comment>
<feature type="non-terminal residue" evidence="1">
    <location>
        <position position="1"/>
    </location>
</feature>
<accession>A0A2M7BYJ7</accession>
<gene>
    <name evidence="1" type="ORF">COS47_01195</name>
</gene>
<reference evidence="2" key="1">
    <citation type="submission" date="2017-09" db="EMBL/GenBank/DDBJ databases">
        <title>Depth-based differentiation of microbial function through sediment-hosted aquifers and enrichment of novel symbionts in the deep terrestrial subsurface.</title>
        <authorList>
            <person name="Probst A.J."/>
            <person name="Ladd B."/>
            <person name="Jarett J.K."/>
            <person name="Geller-Mcgrath D.E."/>
            <person name="Sieber C.M.K."/>
            <person name="Emerson J.B."/>
            <person name="Anantharaman K."/>
            <person name="Thomas B.C."/>
            <person name="Malmstrom R."/>
            <person name="Stieglmeier M."/>
            <person name="Klingl A."/>
            <person name="Woyke T."/>
            <person name="Ryan C.M."/>
            <person name="Banfield J.F."/>
        </authorList>
    </citation>
    <scope>NUCLEOTIDE SEQUENCE [LARGE SCALE GENOMIC DNA]</scope>
</reference>
<evidence type="ECO:0000313" key="2">
    <source>
        <dbReference type="Proteomes" id="UP000230324"/>
    </source>
</evidence>
<proteinExistence type="predicted"/>
<evidence type="ECO:0000313" key="1">
    <source>
        <dbReference type="EMBL" id="PIV12700.1"/>
    </source>
</evidence>
<dbReference type="AlphaFoldDB" id="A0A2M7BYJ7"/>
<protein>
    <submittedName>
        <fullName evidence="1">Uncharacterized protein</fullName>
    </submittedName>
</protein>
<name>A0A2M7BYJ7_9BACT</name>
<dbReference type="Proteomes" id="UP000230324">
    <property type="component" value="Unassembled WGS sequence"/>
</dbReference>
<organism evidence="1 2">
    <name type="scientific">Candidatus Nealsonbacteria bacterium CG03_land_8_20_14_0_80_36_12</name>
    <dbReference type="NCBI Taxonomy" id="1974701"/>
    <lineage>
        <taxon>Bacteria</taxon>
        <taxon>Candidatus Nealsoniibacteriota</taxon>
    </lineage>
</organism>
<dbReference type="EMBL" id="PEUV01000025">
    <property type="protein sequence ID" value="PIV12700.1"/>
    <property type="molecule type" value="Genomic_DNA"/>
</dbReference>